<sequence>MRQNGSGWSAIAANLPGRTDNEIKNRWHSRLSKRLPNNTEQIVSEIDTIMYCDYQNYFDFPETPMLEEANEDYSTLSSHMLNIGASSNNIVSPTFGTSADPHISFWREPFSLENVYDIDECAPYVDPQFGMPNP</sequence>
<feature type="domain" description="HTH myb-type" evidence="8">
    <location>
        <begin position="1"/>
        <end position="35"/>
    </location>
</feature>
<evidence type="ECO:0000313" key="10">
    <source>
        <dbReference type="Proteomes" id="UP001237642"/>
    </source>
</evidence>
<evidence type="ECO:0000256" key="5">
    <source>
        <dbReference type="ARBA" id="ARBA00023163"/>
    </source>
</evidence>
<accession>A0AAD8HXT0</accession>
<dbReference type="GO" id="GO:0005634">
    <property type="term" value="C:nucleus"/>
    <property type="evidence" value="ECO:0007669"/>
    <property type="project" value="UniProtKB-SubCell"/>
</dbReference>
<evidence type="ECO:0000256" key="2">
    <source>
        <dbReference type="ARBA" id="ARBA00022737"/>
    </source>
</evidence>
<dbReference type="Gene3D" id="1.10.10.60">
    <property type="entry name" value="Homeodomain-like"/>
    <property type="match status" value="1"/>
</dbReference>
<keyword evidence="6" id="KW-0539">Nucleus</keyword>
<dbReference type="CDD" id="cd00167">
    <property type="entry name" value="SANT"/>
    <property type="match status" value="1"/>
</dbReference>
<feature type="domain" description="Myb-like" evidence="7">
    <location>
        <begin position="1"/>
        <end position="31"/>
    </location>
</feature>
<dbReference type="GO" id="GO:0003677">
    <property type="term" value="F:DNA binding"/>
    <property type="evidence" value="ECO:0007669"/>
    <property type="project" value="UniProtKB-KW"/>
</dbReference>
<dbReference type="PANTHER" id="PTHR47997">
    <property type="entry name" value="MYB DOMAIN PROTEIN 55"/>
    <property type="match status" value="1"/>
</dbReference>
<keyword evidence="10" id="KW-1185">Reference proteome</keyword>
<proteinExistence type="predicted"/>
<name>A0AAD8HXT0_9APIA</name>
<dbReference type="Pfam" id="PF00249">
    <property type="entry name" value="Myb_DNA-binding"/>
    <property type="match status" value="1"/>
</dbReference>
<gene>
    <name evidence="9" type="ORF">POM88_031408</name>
</gene>
<comment type="subcellular location">
    <subcellularLocation>
        <location evidence="1">Nucleus</location>
    </subcellularLocation>
</comment>
<dbReference type="AlphaFoldDB" id="A0AAD8HXT0"/>
<dbReference type="EMBL" id="JAUIZM010000007">
    <property type="protein sequence ID" value="KAK1375215.1"/>
    <property type="molecule type" value="Genomic_DNA"/>
</dbReference>
<evidence type="ECO:0000256" key="4">
    <source>
        <dbReference type="ARBA" id="ARBA00023125"/>
    </source>
</evidence>
<evidence type="ECO:0000256" key="1">
    <source>
        <dbReference type="ARBA" id="ARBA00004123"/>
    </source>
</evidence>
<keyword evidence="3" id="KW-0805">Transcription regulation</keyword>
<reference evidence="9" key="2">
    <citation type="submission" date="2023-05" db="EMBL/GenBank/DDBJ databases">
        <authorList>
            <person name="Schelkunov M.I."/>
        </authorList>
    </citation>
    <scope>NUCLEOTIDE SEQUENCE</scope>
    <source>
        <strain evidence="9">Hsosn_3</strain>
        <tissue evidence="9">Leaf</tissue>
    </source>
</reference>
<dbReference type="PANTHER" id="PTHR47997:SF75">
    <property type="entry name" value="MYB DOMAIN PROTEIN 55"/>
    <property type="match status" value="1"/>
</dbReference>
<keyword evidence="4" id="KW-0238">DNA-binding</keyword>
<dbReference type="Proteomes" id="UP001237642">
    <property type="component" value="Unassembled WGS sequence"/>
</dbReference>
<keyword evidence="2" id="KW-0677">Repeat</keyword>
<evidence type="ECO:0000313" key="9">
    <source>
        <dbReference type="EMBL" id="KAK1375215.1"/>
    </source>
</evidence>
<evidence type="ECO:0000256" key="3">
    <source>
        <dbReference type="ARBA" id="ARBA00023015"/>
    </source>
</evidence>
<dbReference type="PROSITE" id="PS51294">
    <property type="entry name" value="HTH_MYB"/>
    <property type="match status" value="1"/>
</dbReference>
<dbReference type="InterPro" id="IPR001005">
    <property type="entry name" value="SANT/Myb"/>
</dbReference>
<keyword evidence="5" id="KW-0804">Transcription</keyword>
<reference evidence="9" key="1">
    <citation type="submission" date="2023-02" db="EMBL/GenBank/DDBJ databases">
        <title>Genome of toxic invasive species Heracleum sosnowskyi carries increased number of genes despite the absence of recent whole-genome duplications.</title>
        <authorList>
            <person name="Schelkunov M."/>
            <person name="Shtratnikova V."/>
            <person name="Makarenko M."/>
            <person name="Klepikova A."/>
            <person name="Omelchenko D."/>
            <person name="Novikova G."/>
            <person name="Obukhova E."/>
            <person name="Bogdanov V."/>
            <person name="Penin A."/>
            <person name="Logacheva M."/>
        </authorList>
    </citation>
    <scope>NUCLEOTIDE SEQUENCE</scope>
    <source>
        <strain evidence="9">Hsosn_3</strain>
        <tissue evidence="9">Leaf</tissue>
    </source>
</reference>
<organism evidence="9 10">
    <name type="scientific">Heracleum sosnowskyi</name>
    <dbReference type="NCBI Taxonomy" id="360622"/>
    <lineage>
        <taxon>Eukaryota</taxon>
        <taxon>Viridiplantae</taxon>
        <taxon>Streptophyta</taxon>
        <taxon>Embryophyta</taxon>
        <taxon>Tracheophyta</taxon>
        <taxon>Spermatophyta</taxon>
        <taxon>Magnoliopsida</taxon>
        <taxon>eudicotyledons</taxon>
        <taxon>Gunneridae</taxon>
        <taxon>Pentapetalae</taxon>
        <taxon>asterids</taxon>
        <taxon>campanulids</taxon>
        <taxon>Apiales</taxon>
        <taxon>Apiaceae</taxon>
        <taxon>Apioideae</taxon>
        <taxon>apioid superclade</taxon>
        <taxon>Tordylieae</taxon>
        <taxon>Tordyliinae</taxon>
        <taxon>Heracleum</taxon>
    </lineage>
</organism>
<evidence type="ECO:0000259" key="8">
    <source>
        <dbReference type="PROSITE" id="PS51294"/>
    </source>
</evidence>
<evidence type="ECO:0000259" key="7">
    <source>
        <dbReference type="PROSITE" id="PS50090"/>
    </source>
</evidence>
<comment type="caution">
    <text evidence="9">The sequence shown here is derived from an EMBL/GenBank/DDBJ whole genome shotgun (WGS) entry which is preliminary data.</text>
</comment>
<dbReference type="SUPFAM" id="SSF46689">
    <property type="entry name" value="Homeodomain-like"/>
    <property type="match status" value="1"/>
</dbReference>
<dbReference type="InterPro" id="IPR017930">
    <property type="entry name" value="Myb_dom"/>
</dbReference>
<protein>
    <submittedName>
        <fullName evidence="9">Uncharacterized protein</fullName>
    </submittedName>
</protein>
<dbReference type="InterPro" id="IPR051953">
    <property type="entry name" value="Plant_SW-associated_TFs"/>
</dbReference>
<dbReference type="InterPro" id="IPR009057">
    <property type="entry name" value="Homeodomain-like_sf"/>
</dbReference>
<evidence type="ECO:0000256" key="6">
    <source>
        <dbReference type="ARBA" id="ARBA00023242"/>
    </source>
</evidence>
<dbReference type="PROSITE" id="PS50090">
    <property type="entry name" value="MYB_LIKE"/>
    <property type="match status" value="1"/>
</dbReference>